<evidence type="ECO:0000256" key="3">
    <source>
        <dbReference type="SAM" id="MobiDB-lite"/>
    </source>
</evidence>
<keyword evidence="2" id="KW-0479">Metal-binding</keyword>
<dbReference type="GO" id="GO:0046872">
    <property type="term" value="F:metal ion binding"/>
    <property type="evidence" value="ECO:0007669"/>
    <property type="project" value="UniProtKB-KW"/>
</dbReference>
<comment type="subcellular location">
    <subcellularLocation>
        <location evidence="2">Nucleus</location>
    </subcellularLocation>
</comment>
<keyword evidence="4" id="KW-1133">Transmembrane helix</keyword>
<dbReference type="GO" id="GO:0004519">
    <property type="term" value="F:endonuclease activity"/>
    <property type="evidence" value="ECO:0007669"/>
    <property type="project" value="UniProtKB-KW"/>
</dbReference>
<proteinExistence type="inferred from homology"/>
<keyword evidence="2" id="KW-0694">RNA-binding</keyword>
<feature type="region of interest" description="Disordered" evidence="3">
    <location>
        <begin position="274"/>
        <end position="316"/>
    </location>
</feature>
<reference evidence="6" key="1">
    <citation type="submission" date="2023-01" db="EMBL/GenBank/DDBJ databases">
        <title>Genome assembly of the deep-sea coral Lophelia pertusa.</title>
        <authorList>
            <person name="Herrera S."/>
            <person name="Cordes E."/>
        </authorList>
    </citation>
    <scope>NUCLEOTIDE SEQUENCE</scope>
    <source>
        <strain evidence="6">USNM1676648</strain>
        <tissue evidence="6">Polyp</tissue>
    </source>
</reference>
<dbReference type="GO" id="GO:0000166">
    <property type="term" value="F:nucleotide binding"/>
    <property type="evidence" value="ECO:0007669"/>
    <property type="project" value="UniProtKB-KW"/>
</dbReference>
<dbReference type="GO" id="GO:0003723">
    <property type="term" value="F:RNA binding"/>
    <property type="evidence" value="ECO:0007669"/>
    <property type="project" value="UniProtKB-KW"/>
</dbReference>
<dbReference type="InterPro" id="IPR039039">
    <property type="entry name" value="RAI1-like_fam"/>
</dbReference>
<evidence type="ECO:0000313" key="7">
    <source>
        <dbReference type="Proteomes" id="UP001163046"/>
    </source>
</evidence>
<comment type="caution">
    <text evidence="6">The sequence shown here is derived from an EMBL/GenBank/DDBJ whole genome shotgun (WGS) entry which is preliminary data.</text>
</comment>
<dbReference type="GO" id="GO:0034353">
    <property type="term" value="F:mRNA 5'-diphosphatase activity"/>
    <property type="evidence" value="ECO:0007669"/>
    <property type="project" value="TreeGrafter"/>
</dbReference>
<keyword evidence="2" id="KW-0547">Nucleotide-binding</keyword>
<dbReference type="Proteomes" id="UP001163046">
    <property type="component" value="Unassembled WGS sequence"/>
</dbReference>
<dbReference type="OrthoDB" id="5987680at2759"/>
<keyword evidence="2" id="KW-0539">Nucleus</keyword>
<feature type="transmembrane region" description="Helical" evidence="4">
    <location>
        <begin position="12"/>
        <end position="28"/>
    </location>
</feature>
<keyword evidence="6" id="KW-0255">Endonuclease</keyword>
<dbReference type="GO" id="GO:0000956">
    <property type="term" value="P:nuclear-transcribed mRNA catabolic process"/>
    <property type="evidence" value="ECO:0007669"/>
    <property type="project" value="TreeGrafter"/>
</dbReference>
<evidence type="ECO:0000256" key="1">
    <source>
        <dbReference type="ARBA" id="ARBA00006562"/>
    </source>
</evidence>
<evidence type="ECO:0000259" key="5">
    <source>
        <dbReference type="Pfam" id="PF08652"/>
    </source>
</evidence>
<dbReference type="GO" id="GO:0005829">
    <property type="term" value="C:cytosol"/>
    <property type="evidence" value="ECO:0007669"/>
    <property type="project" value="TreeGrafter"/>
</dbReference>
<dbReference type="GO" id="GO:0005634">
    <property type="term" value="C:nucleus"/>
    <property type="evidence" value="ECO:0007669"/>
    <property type="project" value="UniProtKB-SubCell"/>
</dbReference>
<gene>
    <name evidence="6" type="primary">RAI1_1</name>
    <name evidence="6" type="ORF">OS493_003105</name>
</gene>
<keyword evidence="2" id="KW-0540">Nuclease</keyword>
<evidence type="ECO:0000256" key="4">
    <source>
        <dbReference type="SAM" id="Phobius"/>
    </source>
</evidence>
<comment type="function">
    <text evidence="2">Decapping enzyme for NAD-capped RNAs: specifically hydrolyzes the nicotinamide adenine dinucleotide (NAD) cap from a subset of RNAs by removing the entire NAD moiety from the 5'-end of an NAD-capped RNA.</text>
</comment>
<dbReference type="EMBL" id="MU827778">
    <property type="protein sequence ID" value="KAJ7340361.1"/>
    <property type="molecule type" value="Genomic_DNA"/>
</dbReference>
<accession>A0A9W9YGX3</accession>
<keyword evidence="2" id="KW-0378">Hydrolase</keyword>
<organism evidence="6 7">
    <name type="scientific">Desmophyllum pertusum</name>
    <dbReference type="NCBI Taxonomy" id="174260"/>
    <lineage>
        <taxon>Eukaryota</taxon>
        <taxon>Metazoa</taxon>
        <taxon>Cnidaria</taxon>
        <taxon>Anthozoa</taxon>
        <taxon>Hexacorallia</taxon>
        <taxon>Scleractinia</taxon>
        <taxon>Caryophylliina</taxon>
        <taxon>Caryophylliidae</taxon>
        <taxon>Desmophyllum</taxon>
    </lineage>
</organism>
<feature type="compositionally biased region" description="Basic and acidic residues" evidence="3">
    <location>
        <begin position="276"/>
        <end position="301"/>
    </location>
</feature>
<comment type="cofactor">
    <cofactor evidence="2">
        <name>a divalent metal cation</name>
        <dbReference type="ChEBI" id="CHEBI:60240"/>
    </cofactor>
</comment>
<name>A0A9W9YGX3_9CNID</name>
<dbReference type="GO" id="GO:0110155">
    <property type="term" value="P:NAD-cap decapping"/>
    <property type="evidence" value="ECO:0007669"/>
    <property type="project" value="TreeGrafter"/>
</dbReference>
<evidence type="ECO:0000313" key="6">
    <source>
        <dbReference type="EMBL" id="KAJ7340361.1"/>
    </source>
</evidence>
<protein>
    <recommendedName>
        <fullName evidence="2">Decapping nuclease</fullName>
        <ecNumber evidence="2">3.6.1.-</ecNumber>
    </recommendedName>
</protein>
<evidence type="ECO:0000256" key="2">
    <source>
        <dbReference type="RuleBase" id="RU367113"/>
    </source>
</evidence>
<feature type="domain" description="RAI1-like" evidence="5">
    <location>
        <begin position="30"/>
        <end position="165"/>
    </location>
</feature>
<dbReference type="Pfam" id="PF08652">
    <property type="entry name" value="RAI1"/>
    <property type="match status" value="1"/>
</dbReference>
<keyword evidence="4" id="KW-0472">Membrane</keyword>
<sequence length="316" mass="37755">MRCMSWRFETTYLTWSILAIFLLLFQILDEQQIPRSNYVELKVTTETIARAPWAFTRKRLLPWWCQSIVSGTPLIIYGIRDYDGHVKSIEHVRTDVIPDHVGRENLDEENYMLFLSDMLSWIKNIVCVEDVAVVYAFQWDSNTPGRGVTATALRDVNSFLPEWYVNEMEDYFARVWRQQRRKEEKREMAEVKQREFEELKMKGRSGLIVIKRALESIVNNRRRTLMEAGEKKRTKQVDMKDGIMKIKTNLKKGVVKEIPNRFKSQRFSGRDYPLFCDDRMSQESRVKRMKRDDVRRSRHQDSSSSTSRDYEYPHWK</sequence>
<dbReference type="PANTHER" id="PTHR12395">
    <property type="entry name" value="DOM-3 RELATED"/>
    <property type="match status" value="1"/>
</dbReference>
<dbReference type="AlphaFoldDB" id="A0A9W9YGX3"/>
<dbReference type="PANTHER" id="PTHR12395:SF9">
    <property type="entry name" value="DECAPPING AND EXORIBONUCLEASE PROTEIN"/>
    <property type="match status" value="1"/>
</dbReference>
<dbReference type="EC" id="3.6.1.-" evidence="2"/>
<comment type="similarity">
    <text evidence="1 2">Belongs to the DXO/Dom3Z family.</text>
</comment>
<dbReference type="InterPro" id="IPR013961">
    <property type="entry name" value="RAI1"/>
</dbReference>
<keyword evidence="7" id="KW-1185">Reference proteome</keyword>
<keyword evidence="4" id="KW-0812">Transmembrane</keyword>